<keyword evidence="3" id="KW-1185">Reference proteome</keyword>
<sequence length="166" mass="18303">MPSSESAKPSNQQSLDREIREMVSAITNRVTDFHKSGSTQNHHHSPTHDDDDRGVRIITLAGTNDGATLKGELDDKSPGKTSSHHHHHDHDVEAEPLSTYVNSNFQAINNSMMIGGSFHANDPGVHLDISDFTEPIPPHHHKHGKKGKKKEKEGSKSDLHSSHHSD</sequence>
<feature type="compositionally biased region" description="Basic residues" evidence="1">
    <location>
        <begin position="138"/>
        <end position="149"/>
    </location>
</feature>
<name>A0ABU6U1V6_9FABA</name>
<dbReference type="Proteomes" id="UP001341840">
    <property type="component" value="Unassembled WGS sequence"/>
</dbReference>
<feature type="compositionally biased region" description="Polar residues" evidence="1">
    <location>
        <begin position="25"/>
        <end position="40"/>
    </location>
</feature>
<evidence type="ECO:0000256" key="1">
    <source>
        <dbReference type="SAM" id="MobiDB-lite"/>
    </source>
</evidence>
<dbReference type="PANTHER" id="PTHR33472">
    <property type="entry name" value="OS01G0106600 PROTEIN"/>
    <property type="match status" value="1"/>
</dbReference>
<protein>
    <submittedName>
        <fullName evidence="2">Uncharacterized protein</fullName>
    </submittedName>
</protein>
<feature type="compositionally biased region" description="Basic and acidic residues" evidence="1">
    <location>
        <begin position="150"/>
        <end position="166"/>
    </location>
</feature>
<feature type="region of interest" description="Disordered" evidence="1">
    <location>
        <begin position="127"/>
        <end position="166"/>
    </location>
</feature>
<dbReference type="EMBL" id="JASCZI010120833">
    <property type="protein sequence ID" value="MED6155076.1"/>
    <property type="molecule type" value="Genomic_DNA"/>
</dbReference>
<dbReference type="PANTHER" id="PTHR33472:SF28">
    <property type="entry name" value="BROMO AND FHA DOMAIN-CONTAINING PROTEIN DDB_G0267958"/>
    <property type="match status" value="1"/>
</dbReference>
<proteinExistence type="predicted"/>
<evidence type="ECO:0000313" key="3">
    <source>
        <dbReference type="Proteomes" id="UP001341840"/>
    </source>
</evidence>
<organism evidence="2 3">
    <name type="scientific">Stylosanthes scabra</name>
    <dbReference type="NCBI Taxonomy" id="79078"/>
    <lineage>
        <taxon>Eukaryota</taxon>
        <taxon>Viridiplantae</taxon>
        <taxon>Streptophyta</taxon>
        <taxon>Embryophyta</taxon>
        <taxon>Tracheophyta</taxon>
        <taxon>Spermatophyta</taxon>
        <taxon>Magnoliopsida</taxon>
        <taxon>eudicotyledons</taxon>
        <taxon>Gunneridae</taxon>
        <taxon>Pentapetalae</taxon>
        <taxon>rosids</taxon>
        <taxon>fabids</taxon>
        <taxon>Fabales</taxon>
        <taxon>Fabaceae</taxon>
        <taxon>Papilionoideae</taxon>
        <taxon>50 kb inversion clade</taxon>
        <taxon>dalbergioids sensu lato</taxon>
        <taxon>Dalbergieae</taxon>
        <taxon>Pterocarpus clade</taxon>
        <taxon>Stylosanthes</taxon>
    </lineage>
</organism>
<feature type="region of interest" description="Disordered" evidence="1">
    <location>
        <begin position="1"/>
        <end position="96"/>
    </location>
</feature>
<accession>A0ABU6U1V6</accession>
<gene>
    <name evidence="2" type="ORF">PIB30_002286</name>
</gene>
<comment type="caution">
    <text evidence="2">The sequence shown here is derived from an EMBL/GenBank/DDBJ whole genome shotgun (WGS) entry which is preliminary data.</text>
</comment>
<reference evidence="2 3" key="1">
    <citation type="journal article" date="2023" name="Plants (Basel)">
        <title>Bridging the Gap: Combining Genomics and Transcriptomics Approaches to Understand Stylosanthes scabra, an Orphan Legume from the Brazilian Caatinga.</title>
        <authorList>
            <person name="Ferreira-Neto J.R.C."/>
            <person name="da Silva M.D."/>
            <person name="Binneck E."/>
            <person name="de Melo N.F."/>
            <person name="da Silva R.H."/>
            <person name="de Melo A.L.T.M."/>
            <person name="Pandolfi V."/>
            <person name="Bustamante F.O."/>
            <person name="Brasileiro-Vidal A.C."/>
            <person name="Benko-Iseppon A.M."/>
        </authorList>
    </citation>
    <scope>NUCLEOTIDE SEQUENCE [LARGE SCALE GENOMIC DNA]</scope>
    <source>
        <tissue evidence="2">Leaves</tissue>
    </source>
</reference>
<feature type="compositionally biased region" description="Polar residues" evidence="1">
    <location>
        <begin position="1"/>
        <end position="14"/>
    </location>
</feature>
<evidence type="ECO:0000313" key="2">
    <source>
        <dbReference type="EMBL" id="MED6155076.1"/>
    </source>
</evidence>
<feature type="compositionally biased region" description="Basic and acidic residues" evidence="1">
    <location>
        <begin position="46"/>
        <end position="55"/>
    </location>
</feature>